<evidence type="ECO:0000313" key="2">
    <source>
        <dbReference type="Proteomes" id="UP001592582"/>
    </source>
</evidence>
<dbReference type="PANTHER" id="PTHR45947:SF3">
    <property type="entry name" value="SULFOQUINOVOSYL TRANSFERASE SQD2"/>
    <property type="match status" value="1"/>
</dbReference>
<keyword evidence="1" id="KW-0808">Transferase</keyword>
<keyword evidence="1" id="KW-0328">Glycosyltransferase</keyword>
<dbReference type="InterPro" id="IPR028098">
    <property type="entry name" value="Glyco_trans_4-like_N"/>
</dbReference>
<comment type="caution">
    <text evidence="1">The sequence shown here is derived from an EMBL/GenBank/DDBJ whole genome shotgun (WGS) entry which is preliminary data.</text>
</comment>
<dbReference type="EMBL" id="JBHEZX010000018">
    <property type="protein sequence ID" value="MFC1413657.1"/>
    <property type="molecule type" value="Genomic_DNA"/>
</dbReference>
<dbReference type="Gene3D" id="3.40.50.2000">
    <property type="entry name" value="Glycogen Phosphorylase B"/>
    <property type="match status" value="2"/>
</dbReference>
<dbReference type="Pfam" id="PF00534">
    <property type="entry name" value="Glycos_transf_1"/>
    <property type="match status" value="1"/>
</dbReference>
<dbReference type="GO" id="GO:0016757">
    <property type="term" value="F:glycosyltransferase activity"/>
    <property type="evidence" value="ECO:0007669"/>
    <property type="project" value="UniProtKB-KW"/>
</dbReference>
<gene>
    <name evidence="1" type="ORF">ACEZDG_30785</name>
</gene>
<protein>
    <submittedName>
        <fullName evidence="1">Glycosyltransferase</fullName>
        <ecNumber evidence="1">2.4.-.-</ecNumber>
    </submittedName>
</protein>
<dbReference type="InterPro" id="IPR050194">
    <property type="entry name" value="Glycosyltransferase_grp1"/>
</dbReference>
<organism evidence="1 2">
    <name type="scientific">Streptacidiphilus alkalitolerans</name>
    <dbReference type="NCBI Taxonomy" id="3342712"/>
    <lineage>
        <taxon>Bacteria</taxon>
        <taxon>Bacillati</taxon>
        <taxon>Actinomycetota</taxon>
        <taxon>Actinomycetes</taxon>
        <taxon>Kitasatosporales</taxon>
        <taxon>Streptomycetaceae</taxon>
        <taxon>Streptacidiphilus</taxon>
    </lineage>
</organism>
<reference evidence="1 2" key="1">
    <citation type="submission" date="2024-09" db="EMBL/GenBank/DDBJ databases">
        <authorList>
            <person name="Lee S.D."/>
        </authorList>
    </citation>
    <scope>NUCLEOTIDE SEQUENCE [LARGE SCALE GENOMIC DNA]</scope>
    <source>
        <strain evidence="1 2">N1-1</strain>
    </source>
</reference>
<dbReference type="EC" id="2.4.-.-" evidence="1"/>
<dbReference type="SUPFAM" id="SSF53756">
    <property type="entry name" value="UDP-Glycosyltransferase/glycogen phosphorylase"/>
    <property type="match status" value="1"/>
</dbReference>
<sequence>MRILHVITGLAAGGAEQQLRLMLRHLPQRQHCDVVTLENPGSVADGLREDGVRVFDLGMQGNRDLAALPRLSGLIRHGGYDVVHCHLYRACVYGRIAARLAGVRTVIATEHSLLDHSIEGRRITPGVRGLYLATEKLGRSTVAVSDSVAGRLAGWGIPANRVRLIPNGVDAARYSQPAPVRAATRQHLRDRLGLPQDAMVVGGLGRLVPGKRFDVLIDALALLPEAPEQGRAAWLLLVGDGTERAALEQRARAAGVAHRVVFAGERDDVPDLLTTMDVLGAPSTVETFGLALLEGLAAGLPVRWSSGPALTELPPEAAPGACWTRSEPADYAAELRALSRTRLSPLPQPPVVRHYDIVRLAGELATLYDELAGGSLARPPAQRSRPDVRPAASAAAPVPASAPVSAPLRVKDSRHARQ</sequence>
<dbReference type="Pfam" id="PF13439">
    <property type="entry name" value="Glyco_transf_4"/>
    <property type="match status" value="1"/>
</dbReference>
<dbReference type="Proteomes" id="UP001592582">
    <property type="component" value="Unassembled WGS sequence"/>
</dbReference>
<evidence type="ECO:0000313" key="1">
    <source>
        <dbReference type="EMBL" id="MFC1413657.1"/>
    </source>
</evidence>
<dbReference type="PANTHER" id="PTHR45947">
    <property type="entry name" value="SULFOQUINOVOSYL TRANSFERASE SQD2"/>
    <property type="match status" value="1"/>
</dbReference>
<name>A0ABV6VIS8_9ACTN</name>
<dbReference type="InterPro" id="IPR001296">
    <property type="entry name" value="Glyco_trans_1"/>
</dbReference>
<accession>A0ABV6VIS8</accession>
<proteinExistence type="predicted"/>
<keyword evidence="2" id="KW-1185">Reference proteome</keyword>